<name>A0A0A9TXX1_ARUDO</name>
<protein>
    <submittedName>
        <fullName evidence="2">Uncharacterized protein</fullName>
    </submittedName>
</protein>
<evidence type="ECO:0000313" key="2">
    <source>
        <dbReference type="EMBL" id="JAD15575.1"/>
    </source>
</evidence>
<dbReference type="EMBL" id="GBRH01282320">
    <property type="protein sequence ID" value="JAD15575.1"/>
    <property type="molecule type" value="Transcribed_RNA"/>
</dbReference>
<organism evidence="2">
    <name type="scientific">Arundo donax</name>
    <name type="common">Giant reed</name>
    <name type="synonym">Donax arundinaceus</name>
    <dbReference type="NCBI Taxonomy" id="35708"/>
    <lineage>
        <taxon>Eukaryota</taxon>
        <taxon>Viridiplantae</taxon>
        <taxon>Streptophyta</taxon>
        <taxon>Embryophyta</taxon>
        <taxon>Tracheophyta</taxon>
        <taxon>Spermatophyta</taxon>
        <taxon>Magnoliopsida</taxon>
        <taxon>Liliopsida</taxon>
        <taxon>Poales</taxon>
        <taxon>Poaceae</taxon>
        <taxon>PACMAD clade</taxon>
        <taxon>Arundinoideae</taxon>
        <taxon>Arundineae</taxon>
        <taxon>Arundo</taxon>
    </lineage>
</organism>
<dbReference type="AlphaFoldDB" id="A0A0A9TXX1"/>
<accession>A0A0A9TXX1</accession>
<reference evidence="2" key="2">
    <citation type="journal article" date="2015" name="Data Brief">
        <title>Shoot transcriptome of the giant reed, Arundo donax.</title>
        <authorList>
            <person name="Barrero R.A."/>
            <person name="Guerrero F.D."/>
            <person name="Moolhuijzen P."/>
            <person name="Goolsby J.A."/>
            <person name="Tidwell J."/>
            <person name="Bellgard S.E."/>
            <person name="Bellgard M.I."/>
        </authorList>
    </citation>
    <scope>NUCLEOTIDE SEQUENCE</scope>
    <source>
        <tissue evidence="2">Shoot tissue taken approximately 20 cm above the soil surface</tissue>
    </source>
</reference>
<feature type="region of interest" description="Disordered" evidence="1">
    <location>
        <begin position="53"/>
        <end position="77"/>
    </location>
</feature>
<sequence>MAGGSRGASLESKQRIRGCRREDDDLPVLLRALGQRSPPLAAQPQPTRIPAAVAAEETPPPPCEVTGSRARCHRRDQRGLGLGGAVLFRRRARLARSRPSRARPPVAAAAAAARGVNKKSEKK</sequence>
<feature type="region of interest" description="Disordered" evidence="1">
    <location>
        <begin position="94"/>
        <end position="123"/>
    </location>
</feature>
<feature type="compositionally biased region" description="Low complexity" evidence="1">
    <location>
        <begin position="103"/>
        <end position="115"/>
    </location>
</feature>
<reference evidence="2" key="1">
    <citation type="submission" date="2014-09" db="EMBL/GenBank/DDBJ databases">
        <authorList>
            <person name="Magalhaes I.L.F."/>
            <person name="Oliveira U."/>
            <person name="Santos F.R."/>
            <person name="Vidigal T.H.D.A."/>
            <person name="Brescovit A.D."/>
            <person name="Santos A.J."/>
        </authorList>
    </citation>
    <scope>NUCLEOTIDE SEQUENCE</scope>
    <source>
        <tissue evidence="2">Shoot tissue taken approximately 20 cm above the soil surface</tissue>
    </source>
</reference>
<proteinExistence type="predicted"/>
<feature type="region of interest" description="Disordered" evidence="1">
    <location>
        <begin position="1"/>
        <end position="21"/>
    </location>
</feature>
<evidence type="ECO:0000256" key="1">
    <source>
        <dbReference type="SAM" id="MobiDB-lite"/>
    </source>
</evidence>